<evidence type="ECO:0000256" key="2">
    <source>
        <dbReference type="ARBA" id="ARBA00022670"/>
    </source>
</evidence>
<proteinExistence type="predicted"/>
<dbReference type="InterPro" id="IPR023346">
    <property type="entry name" value="Lysozyme-like_dom_sf"/>
</dbReference>
<feature type="compositionally biased region" description="Low complexity" evidence="9">
    <location>
        <begin position="704"/>
        <end position="734"/>
    </location>
</feature>
<evidence type="ECO:0000313" key="13">
    <source>
        <dbReference type="Proteomes" id="UP001597036"/>
    </source>
</evidence>
<dbReference type="Gene3D" id="3.40.710.10">
    <property type="entry name" value="DD-peptidase/beta-lactamase superfamily"/>
    <property type="match status" value="1"/>
</dbReference>
<dbReference type="InterPro" id="IPR050396">
    <property type="entry name" value="Glycosyltr_51/Transpeptidase"/>
</dbReference>
<evidence type="ECO:0000259" key="11">
    <source>
        <dbReference type="Pfam" id="PF00912"/>
    </source>
</evidence>
<dbReference type="EMBL" id="JBHTHQ010000006">
    <property type="protein sequence ID" value="MFD0704295.1"/>
    <property type="molecule type" value="Genomic_DNA"/>
</dbReference>
<evidence type="ECO:0000256" key="5">
    <source>
        <dbReference type="ARBA" id="ARBA00022801"/>
    </source>
</evidence>
<evidence type="ECO:0000313" key="12">
    <source>
        <dbReference type="EMBL" id="MFD0704295.1"/>
    </source>
</evidence>
<comment type="catalytic activity">
    <reaction evidence="7">
        <text>Preferential cleavage: (Ac)2-L-Lys-D-Ala-|-D-Ala. Also transpeptidation of peptidyl-alanyl moieties that are N-acyl substituents of D-alanine.</text>
        <dbReference type="EC" id="3.4.16.4"/>
    </reaction>
</comment>
<keyword evidence="6" id="KW-0511">Multifunctional enzyme</keyword>
<dbReference type="SUPFAM" id="SSF53955">
    <property type="entry name" value="Lysozyme-like"/>
    <property type="match status" value="1"/>
</dbReference>
<evidence type="ECO:0000256" key="1">
    <source>
        <dbReference type="ARBA" id="ARBA00022645"/>
    </source>
</evidence>
<sequence>MSEETGKNKFTPKRLFTLILSFLLFCAMGGIVASGIVMPAVVGATVVAKAVEPQMSAGVEDVNFDLNDLPQQSRMYASDGKTVIATFYTQNRIIVPLKDIAKVMQQAMVAREDRRFFQHAGVDPTGVLRAFVQTYVSKGDTQGGSTLTQQYVKNILIDQATNSDDPIAAYHAQEDTIARKLREMLLAVQLEKTYSKAEILQGYLNIAQFGSGVYGVETASRHYFNKSAKDLTLGEAATIASITKNPQAYDPTLHPEESQKQRDIVLDLMQQEGYASADDVKAAKAVNIADMLHIQDVEVGCQTAGSAAYFCDYVVNKMLQSPNFGETKADRRKLLYQGGLNIYTTMDVNAQATAWQAVRDVVPENDPSGIESVLAAVKPGTGEVLALAQNRTYDATASASGTHTSINYAVDQADGGGQGIQPGSTFKPMNLAAWMINGRSINEPLRTATSYANASIPCNSTQAGYWSVQNTGGGTVNPETPLQALLQSHNTTQASMAQKIGLCSIADTATAMGYHNSLAGQEDIHSTMYAPFIIGSLNTSPLTMANVFATIAGKGVKCDPIAITKVEKNGKSYQVPSANCTQAIPENVAQTVAYVMNLGATKGAATAANLPNRKTFAKTGTAETYFMNTGGFTNGVAAFAVAGNMETQKDMSGMTINGVTRRNWYGMYLASPIFKNFMEAYTTAASIPDDPSYGTPDQKFLGGSSSASSSSSSRSANRSTQSQTQTQQNNNQSDTDNEDDGDD</sequence>
<gene>
    <name evidence="12" type="ORF">ACFQY8_00795</name>
</gene>
<dbReference type="Gene3D" id="1.10.3810.10">
    <property type="entry name" value="Biosynthetic peptidoglycan transglycosylase-like"/>
    <property type="match status" value="1"/>
</dbReference>
<comment type="caution">
    <text evidence="12">The sequence shown here is derived from an EMBL/GenBank/DDBJ whole genome shotgun (WGS) entry which is preliminary data.</text>
</comment>
<keyword evidence="13" id="KW-1185">Reference proteome</keyword>
<reference evidence="13" key="1">
    <citation type="journal article" date="2019" name="Int. J. Syst. Evol. Microbiol.">
        <title>The Global Catalogue of Microorganisms (GCM) 10K type strain sequencing project: providing services to taxonomists for standard genome sequencing and annotation.</title>
        <authorList>
            <consortium name="The Broad Institute Genomics Platform"/>
            <consortium name="The Broad Institute Genome Sequencing Center for Infectious Disease"/>
            <person name="Wu L."/>
            <person name="Ma J."/>
        </authorList>
    </citation>
    <scope>NUCLEOTIDE SEQUENCE [LARGE SCALE GENOMIC DNA]</scope>
    <source>
        <strain evidence="13">CCM 8604</strain>
    </source>
</reference>
<keyword evidence="3 12" id="KW-0328">Glycosyltransferase</keyword>
<protein>
    <submittedName>
        <fullName evidence="12">Transglycosylase domain-containing protein</fullName>
        <ecNumber evidence="12">2.4.-.-</ecNumber>
    </submittedName>
</protein>
<feature type="domain" description="Glycosyl transferase family 51" evidence="11">
    <location>
        <begin position="82"/>
        <end position="270"/>
    </location>
</feature>
<dbReference type="EC" id="2.4.-.-" evidence="12"/>
<dbReference type="PANTHER" id="PTHR32282">
    <property type="entry name" value="BINDING PROTEIN TRANSPEPTIDASE, PUTATIVE-RELATED"/>
    <property type="match status" value="1"/>
</dbReference>
<dbReference type="Proteomes" id="UP001597036">
    <property type="component" value="Unassembled WGS sequence"/>
</dbReference>
<dbReference type="GO" id="GO:0016757">
    <property type="term" value="F:glycosyltransferase activity"/>
    <property type="evidence" value="ECO:0007669"/>
    <property type="project" value="UniProtKB-KW"/>
</dbReference>
<dbReference type="InterPro" id="IPR036950">
    <property type="entry name" value="PBP_transglycosylase"/>
</dbReference>
<evidence type="ECO:0000256" key="4">
    <source>
        <dbReference type="ARBA" id="ARBA00022679"/>
    </source>
</evidence>
<dbReference type="InterPro" id="IPR001460">
    <property type="entry name" value="PCN-bd_Tpept"/>
</dbReference>
<dbReference type="InterPro" id="IPR012338">
    <property type="entry name" value="Beta-lactam/transpept-like"/>
</dbReference>
<dbReference type="InterPro" id="IPR001264">
    <property type="entry name" value="Glyco_trans_51"/>
</dbReference>
<accession>A0ABW2Y214</accession>
<dbReference type="Pfam" id="PF00912">
    <property type="entry name" value="Transgly"/>
    <property type="match status" value="1"/>
</dbReference>
<dbReference type="RefSeq" id="WP_377937681.1">
    <property type="nucleotide sequence ID" value="NZ_JBHTHQ010000006.1"/>
</dbReference>
<comment type="catalytic activity">
    <reaction evidence="8">
        <text>[GlcNAc-(1-&gt;4)-Mur2Ac(oyl-L-Ala-gamma-D-Glu-L-Lys-D-Ala-D-Ala)](n)-di-trans,octa-cis-undecaprenyl diphosphate + beta-D-GlcNAc-(1-&gt;4)-Mur2Ac(oyl-L-Ala-gamma-D-Glu-L-Lys-D-Ala-D-Ala)-di-trans,octa-cis-undecaprenyl diphosphate = [GlcNAc-(1-&gt;4)-Mur2Ac(oyl-L-Ala-gamma-D-Glu-L-Lys-D-Ala-D-Ala)](n+1)-di-trans,octa-cis-undecaprenyl diphosphate + di-trans,octa-cis-undecaprenyl diphosphate + H(+)</text>
        <dbReference type="Rhea" id="RHEA:23708"/>
        <dbReference type="Rhea" id="RHEA-COMP:9602"/>
        <dbReference type="Rhea" id="RHEA-COMP:9603"/>
        <dbReference type="ChEBI" id="CHEBI:15378"/>
        <dbReference type="ChEBI" id="CHEBI:58405"/>
        <dbReference type="ChEBI" id="CHEBI:60033"/>
        <dbReference type="ChEBI" id="CHEBI:78435"/>
        <dbReference type="EC" id="2.4.99.28"/>
    </reaction>
</comment>
<evidence type="ECO:0000256" key="6">
    <source>
        <dbReference type="ARBA" id="ARBA00023268"/>
    </source>
</evidence>
<dbReference type="PANTHER" id="PTHR32282:SF33">
    <property type="entry name" value="PEPTIDOGLYCAN GLYCOSYLTRANSFERASE"/>
    <property type="match status" value="1"/>
</dbReference>
<keyword evidence="1" id="KW-0121">Carboxypeptidase</keyword>
<evidence type="ECO:0000259" key="10">
    <source>
        <dbReference type="Pfam" id="PF00905"/>
    </source>
</evidence>
<dbReference type="SUPFAM" id="SSF56601">
    <property type="entry name" value="beta-lactamase/transpeptidase-like"/>
    <property type="match status" value="1"/>
</dbReference>
<keyword evidence="4 12" id="KW-0808">Transferase</keyword>
<evidence type="ECO:0000256" key="9">
    <source>
        <dbReference type="SAM" id="MobiDB-lite"/>
    </source>
</evidence>
<evidence type="ECO:0000256" key="8">
    <source>
        <dbReference type="ARBA" id="ARBA00049902"/>
    </source>
</evidence>
<dbReference type="Pfam" id="PF00905">
    <property type="entry name" value="Transpeptidase"/>
    <property type="match status" value="1"/>
</dbReference>
<feature type="domain" description="Penicillin-binding protein transpeptidase" evidence="10">
    <location>
        <begin position="376"/>
        <end position="679"/>
    </location>
</feature>
<keyword evidence="5" id="KW-0378">Hydrolase</keyword>
<name>A0ABW2Y214_9BIFI</name>
<keyword evidence="2" id="KW-0645">Protease</keyword>
<organism evidence="12 13">
    <name type="scientific">Alloscardovia venturai</name>
    <dbReference type="NCBI Taxonomy" id="1769421"/>
    <lineage>
        <taxon>Bacteria</taxon>
        <taxon>Bacillati</taxon>
        <taxon>Actinomycetota</taxon>
        <taxon>Actinomycetes</taxon>
        <taxon>Bifidobacteriales</taxon>
        <taxon>Bifidobacteriaceae</taxon>
        <taxon>Alloscardovia</taxon>
    </lineage>
</organism>
<evidence type="ECO:0000256" key="3">
    <source>
        <dbReference type="ARBA" id="ARBA00022676"/>
    </source>
</evidence>
<evidence type="ECO:0000256" key="7">
    <source>
        <dbReference type="ARBA" id="ARBA00034000"/>
    </source>
</evidence>
<feature type="region of interest" description="Disordered" evidence="9">
    <location>
        <begin position="689"/>
        <end position="743"/>
    </location>
</feature>